<comment type="subcellular location">
    <subcellularLocation>
        <location evidence="1">Mitochondrion outer membrane</location>
    </subcellularLocation>
</comment>
<protein>
    <submittedName>
        <fullName evidence="10">Metaxin-2</fullName>
    </submittedName>
</protein>
<evidence type="ECO:0000256" key="3">
    <source>
        <dbReference type="ARBA" id="ARBA00022448"/>
    </source>
</evidence>
<evidence type="ECO:0000259" key="9">
    <source>
        <dbReference type="Pfam" id="PF17171"/>
    </source>
</evidence>
<evidence type="ECO:0000259" key="8">
    <source>
        <dbReference type="Pfam" id="PF10568"/>
    </source>
</evidence>
<evidence type="ECO:0000256" key="4">
    <source>
        <dbReference type="ARBA" id="ARBA00022787"/>
    </source>
</evidence>
<dbReference type="InterPro" id="IPR040079">
    <property type="entry name" value="Glutathione_S-Trfase"/>
</dbReference>
<reference evidence="10 11" key="1">
    <citation type="submission" date="2019-07" db="EMBL/GenBank/DDBJ databases">
        <title>Draft genome assembly of a fouling barnacle, Amphibalanus amphitrite (Darwin, 1854): The first reference genome for Thecostraca.</title>
        <authorList>
            <person name="Kim W."/>
        </authorList>
    </citation>
    <scope>NUCLEOTIDE SEQUENCE [LARGE SCALE GENOMIC DNA]</scope>
    <source>
        <strain evidence="10">SNU_AA5</strain>
        <tissue evidence="10">Soma without cirri and trophi</tissue>
    </source>
</reference>
<evidence type="ECO:0000256" key="6">
    <source>
        <dbReference type="ARBA" id="ARBA00023128"/>
    </source>
</evidence>
<keyword evidence="6" id="KW-0496">Mitochondrion</keyword>
<name>A0A6A4VJP0_AMPAM</name>
<dbReference type="PANTHER" id="PTHR12289:SF38">
    <property type="entry name" value="METAXIN-2"/>
    <property type="match status" value="1"/>
</dbReference>
<sequence>MANQCSTMPTALTECLSIEMAASEPWAPDAVLYTPYITEQILLADSAQCVAVQAFLRMCNLEYTVEQRANAENMSPSGRVPLLRCGKFVISEFDPIVAFVTKKGVVLNSLDSKQQADMQAFISLVHNILGNAELYLSWLDGETFETVTAPRYGSFQPWPLGGVLTWLRRRKMAARLQALQWADKSLDAVYAEVDTCCRALSERLGRETYFFGSQPTPLDALVYGHLYTIITTPLQDTRLASIVNGYSNLVRLTNHVDAEYFKGIEIIG</sequence>
<proteinExistence type="inferred from homology"/>
<comment type="similarity">
    <text evidence="2">Belongs to the metaxin family.</text>
</comment>
<dbReference type="SUPFAM" id="SSF47616">
    <property type="entry name" value="GST C-terminal domain-like"/>
    <property type="match status" value="1"/>
</dbReference>
<keyword evidence="3" id="KW-0813">Transport</keyword>
<dbReference type="SFLD" id="SFLDS00019">
    <property type="entry name" value="Glutathione_Transferase_(cytos"/>
    <property type="match status" value="1"/>
</dbReference>
<dbReference type="EMBL" id="VIIS01001755">
    <property type="protein sequence ID" value="KAF0293279.1"/>
    <property type="molecule type" value="Genomic_DNA"/>
</dbReference>
<dbReference type="Proteomes" id="UP000440578">
    <property type="component" value="Unassembled WGS sequence"/>
</dbReference>
<dbReference type="InterPro" id="IPR036282">
    <property type="entry name" value="Glutathione-S-Trfase_C_sf"/>
</dbReference>
<dbReference type="SFLD" id="SFLDG01180">
    <property type="entry name" value="SUF1"/>
    <property type="match status" value="1"/>
</dbReference>
<comment type="caution">
    <text evidence="10">The sequence shown here is derived from an EMBL/GenBank/DDBJ whole genome shotgun (WGS) entry which is preliminary data.</text>
</comment>
<dbReference type="OrthoDB" id="198787at2759"/>
<dbReference type="GO" id="GO:0007005">
    <property type="term" value="P:mitochondrion organization"/>
    <property type="evidence" value="ECO:0007669"/>
    <property type="project" value="TreeGrafter"/>
</dbReference>
<dbReference type="PANTHER" id="PTHR12289">
    <property type="entry name" value="METAXIN RELATED"/>
    <property type="match status" value="1"/>
</dbReference>
<keyword evidence="11" id="KW-1185">Reference proteome</keyword>
<evidence type="ECO:0000256" key="1">
    <source>
        <dbReference type="ARBA" id="ARBA00004294"/>
    </source>
</evidence>
<dbReference type="InterPro" id="IPR019564">
    <property type="entry name" value="Sam37/metaxin_N"/>
</dbReference>
<evidence type="ECO:0000256" key="2">
    <source>
        <dbReference type="ARBA" id="ARBA00009170"/>
    </source>
</evidence>
<gene>
    <name evidence="10" type="primary">MTX2</name>
    <name evidence="10" type="ORF">FJT64_008824</name>
</gene>
<evidence type="ECO:0000256" key="5">
    <source>
        <dbReference type="ARBA" id="ARBA00022927"/>
    </source>
</evidence>
<dbReference type="SUPFAM" id="SSF52833">
    <property type="entry name" value="Thioredoxin-like"/>
    <property type="match status" value="1"/>
</dbReference>
<keyword evidence="4" id="KW-1000">Mitochondrion outer membrane</keyword>
<feature type="domain" description="Mitochondrial outer membrane transport complex Sam37/metaxin N-terminal" evidence="8">
    <location>
        <begin position="49"/>
        <end position="165"/>
    </location>
</feature>
<dbReference type="InterPro" id="IPR033468">
    <property type="entry name" value="Metaxin_GST"/>
</dbReference>
<dbReference type="GO" id="GO:0001401">
    <property type="term" value="C:SAM complex"/>
    <property type="evidence" value="ECO:0007669"/>
    <property type="project" value="InterPro"/>
</dbReference>
<dbReference type="InterPro" id="IPR036249">
    <property type="entry name" value="Thioredoxin-like_sf"/>
</dbReference>
<organism evidence="10 11">
    <name type="scientific">Amphibalanus amphitrite</name>
    <name type="common">Striped barnacle</name>
    <name type="synonym">Balanus amphitrite</name>
    <dbReference type="NCBI Taxonomy" id="1232801"/>
    <lineage>
        <taxon>Eukaryota</taxon>
        <taxon>Metazoa</taxon>
        <taxon>Ecdysozoa</taxon>
        <taxon>Arthropoda</taxon>
        <taxon>Crustacea</taxon>
        <taxon>Multicrustacea</taxon>
        <taxon>Cirripedia</taxon>
        <taxon>Thoracica</taxon>
        <taxon>Thoracicalcarea</taxon>
        <taxon>Balanomorpha</taxon>
        <taxon>Balanoidea</taxon>
        <taxon>Balanidae</taxon>
        <taxon>Amphibalaninae</taxon>
        <taxon>Amphibalanus</taxon>
    </lineage>
</organism>
<feature type="domain" description="Metaxin glutathione S-transferase" evidence="9">
    <location>
        <begin position="194"/>
        <end position="255"/>
    </location>
</feature>
<keyword evidence="7" id="KW-0472">Membrane</keyword>
<keyword evidence="5" id="KW-0653">Protein transport</keyword>
<dbReference type="Pfam" id="PF17171">
    <property type="entry name" value="GST_C_6"/>
    <property type="match status" value="1"/>
</dbReference>
<dbReference type="AlphaFoldDB" id="A0A6A4VJP0"/>
<evidence type="ECO:0000256" key="7">
    <source>
        <dbReference type="ARBA" id="ARBA00023136"/>
    </source>
</evidence>
<dbReference type="CDD" id="cd03211">
    <property type="entry name" value="GST_C_Metaxin2"/>
    <property type="match status" value="1"/>
</dbReference>
<accession>A0A6A4VJP0</accession>
<evidence type="ECO:0000313" key="10">
    <source>
        <dbReference type="EMBL" id="KAF0293279.1"/>
    </source>
</evidence>
<evidence type="ECO:0000313" key="11">
    <source>
        <dbReference type="Proteomes" id="UP000440578"/>
    </source>
</evidence>
<dbReference type="Pfam" id="PF10568">
    <property type="entry name" value="Tom37"/>
    <property type="match status" value="1"/>
</dbReference>
<dbReference type="InterPro" id="IPR050931">
    <property type="entry name" value="Mito_Protein_Transport_Metaxin"/>
</dbReference>
<dbReference type="CDD" id="cd03079">
    <property type="entry name" value="GST_N_Metaxin2"/>
    <property type="match status" value="1"/>
</dbReference>
<dbReference type="GO" id="GO:0015031">
    <property type="term" value="P:protein transport"/>
    <property type="evidence" value="ECO:0007669"/>
    <property type="project" value="UniProtKB-KW"/>
</dbReference>